<dbReference type="EMBL" id="JAHLFT010000018">
    <property type="protein sequence ID" value="MBU3827807.1"/>
    <property type="molecule type" value="Genomic_DNA"/>
</dbReference>
<dbReference type="InterPro" id="IPR011013">
    <property type="entry name" value="Gal_mutarotase_sf_dom"/>
</dbReference>
<dbReference type="Gene3D" id="2.70.98.10">
    <property type="match status" value="1"/>
</dbReference>
<dbReference type="PANTHER" id="PTHR11122">
    <property type="entry name" value="APOSPORY-ASSOCIATED PROTEIN C-RELATED"/>
    <property type="match status" value="1"/>
</dbReference>
<evidence type="ECO:0000313" key="1">
    <source>
        <dbReference type="EMBL" id="MBU3827807.1"/>
    </source>
</evidence>
<dbReference type="InterPro" id="IPR008183">
    <property type="entry name" value="Aldose_1/G6P_1-epimerase"/>
</dbReference>
<accession>A0A9E2NT54</accession>
<dbReference type="InterPro" id="IPR037481">
    <property type="entry name" value="LacX"/>
</dbReference>
<dbReference type="Proteomes" id="UP000823844">
    <property type="component" value="Unassembled WGS sequence"/>
</dbReference>
<dbReference type="GO" id="GO:0005975">
    <property type="term" value="P:carbohydrate metabolic process"/>
    <property type="evidence" value="ECO:0007669"/>
    <property type="project" value="InterPro"/>
</dbReference>
<protein>
    <submittedName>
        <fullName evidence="1">Aldose 1-epimerase family protein</fullName>
    </submittedName>
</protein>
<dbReference type="PANTHER" id="PTHR11122:SF13">
    <property type="entry name" value="GLUCOSE-6-PHOSPHATE 1-EPIMERASE"/>
    <property type="match status" value="1"/>
</dbReference>
<comment type="caution">
    <text evidence="1">The sequence shown here is derived from an EMBL/GenBank/DDBJ whole genome shotgun (WGS) entry which is preliminary data.</text>
</comment>
<dbReference type="GO" id="GO:0030246">
    <property type="term" value="F:carbohydrate binding"/>
    <property type="evidence" value="ECO:0007669"/>
    <property type="project" value="InterPro"/>
</dbReference>
<name>A0A9E2NT54_9LACO</name>
<reference evidence="1" key="1">
    <citation type="journal article" date="2021" name="PeerJ">
        <title>Extensive microbial diversity within the chicken gut microbiome revealed by metagenomics and culture.</title>
        <authorList>
            <person name="Gilroy R."/>
            <person name="Ravi A."/>
            <person name="Getino M."/>
            <person name="Pursley I."/>
            <person name="Horton D.L."/>
            <person name="Alikhan N.F."/>
            <person name="Baker D."/>
            <person name="Gharbi K."/>
            <person name="Hall N."/>
            <person name="Watson M."/>
            <person name="Adriaenssens E.M."/>
            <person name="Foster-Nyarko E."/>
            <person name="Jarju S."/>
            <person name="Secka A."/>
            <person name="Antonio M."/>
            <person name="Oren A."/>
            <person name="Chaudhuri R.R."/>
            <person name="La Ragione R."/>
            <person name="Hildebrand F."/>
            <person name="Pallen M.J."/>
        </authorList>
    </citation>
    <scope>NUCLEOTIDE SEQUENCE</scope>
    <source>
        <strain evidence="1">F6-686</strain>
    </source>
</reference>
<dbReference type="SUPFAM" id="SSF74650">
    <property type="entry name" value="Galactose mutarotase-like"/>
    <property type="match status" value="1"/>
</dbReference>
<dbReference type="GO" id="GO:0016853">
    <property type="term" value="F:isomerase activity"/>
    <property type="evidence" value="ECO:0007669"/>
    <property type="project" value="InterPro"/>
</dbReference>
<evidence type="ECO:0000313" key="2">
    <source>
        <dbReference type="Proteomes" id="UP000823844"/>
    </source>
</evidence>
<organism evidence="1 2">
    <name type="scientific">Candidatus Lactobacillus pullistercoris</name>
    <dbReference type="NCBI Taxonomy" id="2838636"/>
    <lineage>
        <taxon>Bacteria</taxon>
        <taxon>Bacillati</taxon>
        <taxon>Bacillota</taxon>
        <taxon>Bacilli</taxon>
        <taxon>Lactobacillales</taxon>
        <taxon>Lactobacillaceae</taxon>
        <taxon>Lactobacillus</taxon>
    </lineage>
</organism>
<sequence length="295" mass="34301">MNYTIKNNMLEVKISSKGAEIQSVKGRHSGYEYIWQADPKIWNRHAPVLFPIVGRLKDDEYTYQGKKYHMTQHGFARDREFEVENQSEESITFLLKDDEQTHEIYPFNFELRVNYNLMNNLLEENFTVTNKTNGEMIFGIGGHPGFNLPVNENISKQDYYFTTQPSEARVKIPLTDSFLDWENRSLASTDSLIGISDELFKNDALIYQLRGHDNKISLRTEKNKFHINVWTRNAPFVGIWSQYPKTANYVCIEPWWGIADRNDTSGKLEEKYGMNHLAKGKSFDAGFSITFHGKD</sequence>
<dbReference type="AlphaFoldDB" id="A0A9E2NT54"/>
<reference evidence="1" key="2">
    <citation type="submission" date="2021-04" db="EMBL/GenBank/DDBJ databases">
        <authorList>
            <person name="Gilroy R."/>
        </authorList>
    </citation>
    <scope>NUCLEOTIDE SEQUENCE</scope>
    <source>
        <strain evidence="1">F6-686</strain>
    </source>
</reference>
<dbReference type="CDD" id="cd09024">
    <property type="entry name" value="Aldose_epim_lacX"/>
    <property type="match status" value="1"/>
</dbReference>
<dbReference type="InterPro" id="IPR014718">
    <property type="entry name" value="GH-type_carb-bd"/>
</dbReference>
<dbReference type="Pfam" id="PF01263">
    <property type="entry name" value="Aldose_epim"/>
    <property type="match status" value="1"/>
</dbReference>
<gene>
    <name evidence="1" type="ORF">H9806_01325</name>
</gene>
<proteinExistence type="predicted"/>